<comment type="similarity">
    <text evidence="2">Belongs to the outer membrane factor (OMF) (TC 1.B.17) family.</text>
</comment>
<dbReference type="PANTHER" id="PTHR30026">
    <property type="entry name" value="OUTER MEMBRANE PROTEIN TOLC"/>
    <property type="match status" value="1"/>
</dbReference>
<feature type="compositionally biased region" description="Low complexity" evidence="8">
    <location>
        <begin position="240"/>
        <end position="251"/>
    </location>
</feature>
<dbReference type="Pfam" id="PF02321">
    <property type="entry name" value="OEP"/>
    <property type="match status" value="2"/>
</dbReference>
<dbReference type="InterPro" id="IPR003423">
    <property type="entry name" value="OMP_efflux"/>
</dbReference>
<dbReference type="GO" id="GO:0015562">
    <property type="term" value="F:efflux transmembrane transporter activity"/>
    <property type="evidence" value="ECO:0007669"/>
    <property type="project" value="InterPro"/>
</dbReference>
<evidence type="ECO:0000313" key="9">
    <source>
        <dbReference type="EMBL" id="SLN73964.1"/>
    </source>
</evidence>
<evidence type="ECO:0000256" key="4">
    <source>
        <dbReference type="ARBA" id="ARBA00022452"/>
    </source>
</evidence>
<keyword evidence="5" id="KW-0812">Transmembrane</keyword>
<gene>
    <name evidence="9" type="primary">bepC_2</name>
    <name evidence="9" type="ORF">TRL7639_04474</name>
</gene>
<accession>A0A1Y5TWI4</accession>
<dbReference type="OrthoDB" id="9814637at2"/>
<dbReference type="RefSeq" id="WP_085798116.1">
    <property type="nucleotide sequence ID" value="NZ_FWFO01000009.1"/>
</dbReference>
<evidence type="ECO:0000256" key="7">
    <source>
        <dbReference type="ARBA" id="ARBA00023237"/>
    </source>
</evidence>
<dbReference type="SUPFAM" id="SSF56954">
    <property type="entry name" value="Outer membrane efflux proteins (OEP)"/>
    <property type="match status" value="1"/>
</dbReference>
<name>A0A1Y5TWI4_9RHOB</name>
<evidence type="ECO:0000256" key="5">
    <source>
        <dbReference type="ARBA" id="ARBA00022692"/>
    </source>
</evidence>
<evidence type="ECO:0000256" key="8">
    <source>
        <dbReference type="SAM" id="MobiDB-lite"/>
    </source>
</evidence>
<dbReference type="Gene3D" id="1.20.1600.10">
    <property type="entry name" value="Outer membrane efflux proteins (OEP)"/>
    <property type="match status" value="1"/>
</dbReference>
<keyword evidence="7" id="KW-0998">Cell outer membrane</keyword>
<dbReference type="AlphaFoldDB" id="A0A1Y5TWI4"/>
<keyword evidence="10" id="KW-1185">Reference proteome</keyword>
<evidence type="ECO:0000256" key="1">
    <source>
        <dbReference type="ARBA" id="ARBA00004442"/>
    </source>
</evidence>
<sequence>MSTGEAPSARAGVAGLILLAVAACDIAPDLSTVEASFATGTAGAGAAQIDSALAKSSFGQQITQAVNTSPDLAQSSVRIRAAQAEQEAAEGAWKPQVSVGVNASSRQQTINEASTSPYLRISQLVYDGGAAAGDQTAARARVLESRGDQLTTAAAVTLEAIEAYVMVLDRRKLLSIARDNVATHERLERQISERTDSGAGSEADVLTARSRMADARTFYADAQARADRAEARFREVFARAPSSLPQPQAAPGLTRSDSEIVGNSPRVRALTASLRAAEADLIAAKARRRPSLVAGALGDRNANDDPDVSVDLSLNFDLDTSGQRRAAVKAAEARVEEVQFERDLLIREIGRELEFIRSDQKAGAERLKAARIAAKANADSVAAAQEQFTIGRRSLIEILDAQRDYVGAQERLILAEQNFFLTNYAALSLTGDILDVFGIALNDWGEEDEPPS</sequence>
<reference evidence="9 10" key="1">
    <citation type="submission" date="2017-03" db="EMBL/GenBank/DDBJ databases">
        <authorList>
            <person name="Afonso C.L."/>
            <person name="Miller P.J."/>
            <person name="Scott M.A."/>
            <person name="Spackman E."/>
            <person name="Goraichik I."/>
            <person name="Dimitrov K.M."/>
            <person name="Suarez D.L."/>
            <person name="Swayne D.E."/>
        </authorList>
    </citation>
    <scope>NUCLEOTIDE SEQUENCE [LARGE SCALE GENOMIC DNA]</scope>
    <source>
        <strain evidence="9 10">CECT 7639</strain>
    </source>
</reference>
<evidence type="ECO:0000313" key="10">
    <source>
        <dbReference type="Proteomes" id="UP000193077"/>
    </source>
</evidence>
<evidence type="ECO:0000256" key="6">
    <source>
        <dbReference type="ARBA" id="ARBA00023136"/>
    </source>
</evidence>
<proteinExistence type="inferred from homology"/>
<feature type="region of interest" description="Disordered" evidence="8">
    <location>
        <begin position="240"/>
        <end position="260"/>
    </location>
</feature>
<dbReference type="InterPro" id="IPR051906">
    <property type="entry name" value="TolC-like"/>
</dbReference>
<dbReference type="EMBL" id="FWFO01000009">
    <property type="protein sequence ID" value="SLN73964.1"/>
    <property type="molecule type" value="Genomic_DNA"/>
</dbReference>
<dbReference type="GO" id="GO:0009279">
    <property type="term" value="C:cell outer membrane"/>
    <property type="evidence" value="ECO:0007669"/>
    <property type="project" value="UniProtKB-SubCell"/>
</dbReference>
<evidence type="ECO:0000256" key="3">
    <source>
        <dbReference type="ARBA" id="ARBA00022448"/>
    </source>
</evidence>
<organism evidence="9 10">
    <name type="scientific">Falsiruegeria litorea R37</name>
    <dbReference type="NCBI Taxonomy" id="1200284"/>
    <lineage>
        <taxon>Bacteria</taxon>
        <taxon>Pseudomonadati</taxon>
        <taxon>Pseudomonadota</taxon>
        <taxon>Alphaproteobacteria</taxon>
        <taxon>Rhodobacterales</taxon>
        <taxon>Roseobacteraceae</taxon>
        <taxon>Falsiruegeria</taxon>
    </lineage>
</organism>
<keyword evidence="4" id="KW-1134">Transmembrane beta strand</keyword>
<dbReference type="GO" id="GO:0015288">
    <property type="term" value="F:porin activity"/>
    <property type="evidence" value="ECO:0007669"/>
    <property type="project" value="TreeGrafter"/>
</dbReference>
<dbReference type="Proteomes" id="UP000193077">
    <property type="component" value="Unassembled WGS sequence"/>
</dbReference>
<protein>
    <submittedName>
        <fullName evidence="9">Outer membrane efflux protein BepC</fullName>
    </submittedName>
</protein>
<comment type="subcellular location">
    <subcellularLocation>
        <location evidence="1">Cell outer membrane</location>
    </subcellularLocation>
</comment>
<dbReference type="GO" id="GO:1990281">
    <property type="term" value="C:efflux pump complex"/>
    <property type="evidence" value="ECO:0007669"/>
    <property type="project" value="TreeGrafter"/>
</dbReference>
<keyword evidence="3" id="KW-0813">Transport</keyword>
<keyword evidence="6" id="KW-0472">Membrane</keyword>
<dbReference type="PANTHER" id="PTHR30026:SF22">
    <property type="entry name" value="OUTER MEMBRANE EFFLUX PROTEIN"/>
    <property type="match status" value="1"/>
</dbReference>
<evidence type="ECO:0000256" key="2">
    <source>
        <dbReference type="ARBA" id="ARBA00007613"/>
    </source>
</evidence>